<dbReference type="SUPFAM" id="SSF47203">
    <property type="entry name" value="Acyl-CoA dehydrogenase C-terminal domain-like"/>
    <property type="match status" value="1"/>
</dbReference>
<keyword evidence="4 5" id="KW-0274">FAD</keyword>
<name>A0A511N3A5_DEIC1</name>
<feature type="domain" description="Acyl-CoA oxidase/dehydrogenase middle" evidence="7">
    <location>
        <begin position="114"/>
        <end position="208"/>
    </location>
</feature>
<dbReference type="InterPro" id="IPR009100">
    <property type="entry name" value="AcylCoA_DH/oxidase_NM_dom_sf"/>
</dbReference>
<dbReference type="InterPro" id="IPR036250">
    <property type="entry name" value="AcylCo_DH-like_C"/>
</dbReference>
<comment type="similarity">
    <text evidence="2 5">Belongs to the acyl-CoA dehydrogenase family.</text>
</comment>
<dbReference type="GO" id="GO:0003995">
    <property type="term" value="F:acyl-CoA dehydrogenase activity"/>
    <property type="evidence" value="ECO:0007669"/>
    <property type="project" value="TreeGrafter"/>
</dbReference>
<feature type="domain" description="Acyl-CoA dehydrogenase/oxidase N-terminal" evidence="8">
    <location>
        <begin position="22"/>
        <end position="108"/>
    </location>
</feature>
<dbReference type="SUPFAM" id="SSF56645">
    <property type="entry name" value="Acyl-CoA dehydrogenase NM domain-like"/>
    <property type="match status" value="1"/>
</dbReference>
<dbReference type="PANTHER" id="PTHR43884:SF19">
    <property type="entry name" value="ACYL-COA DEHYDROGENASE FADE4-RELATED"/>
    <property type="match status" value="1"/>
</dbReference>
<dbReference type="Gene3D" id="1.10.540.10">
    <property type="entry name" value="Acyl-CoA dehydrogenase/oxidase, N-terminal domain"/>
    <property type="match status" value="1"/>
</dbReference>
<dbReference type="Proteomes" id="UP000321306">
    <property type="component" value="Unassembled WGS sequence"/>
</dbReference>
<reference evidence="9 10" key="1">
    <citation type="submission" date="2019-07" db="EMBL/GenBank/DDBJ databases">
        <title>Whole genome shotgun sequence of Deinococcus cellulosilyticus NBRC 106333.</title>
        <authorList>
            <person name="Hosoyama A."/>
            <person name="Uohara A."/>
            <person name="Ohji S."/>
            <person name="Ichikawa N."/>
        </authorList>
    </citation>
    <scope>NUCLEOTIDE SEQUENCE [LARGE SCALE GENOMIC DNA]</scope>
    <source>
        <strain evidence="9 10">NBRC 106333</strain>
    </source>
</reference>
<proteinExistence type="inferred from homology"/>
<evidence type="ECO:0000259" key="7">
    <source>
        <dbReference type="Pfam" id="PF02770"/>
    </source>
</evidence>
<keyword evidence="10" id="KW-1185">Reference proteome</keyword>
<dbReference type="InterPro" id="IPR006091">
    <property type="entry name" value="Acyl-CoA_Oxase/DH_mid-dom"/>
</dbReference>
<evidence type="ECO:0000256" key="3">
    <source>
        <dbReference type="ARBA" id="ARBA00022630"/>
    </source>
</evidence>
<dbReference type="Gene3D" id="2.40.110.10">
    <property type="entry name" value="Butyryl-CoA Dehydrogenase, subunit A, domain 2"/>
    <property type="match status" value="1"/>
</dbReference>
<comment type="caution">
    <text evidence="9">The sequence shown here is derived from an EMBL/GenBank/DDBJ whole genome shotgun (WGS) entry which is preliminary data.</text>
</comment>
<evidence type="ECO:0000313" key="10">
    <source>
        <dbReference type="Proteomes" id="UP000321306"/>
    </source>
</evidence>
<feature type="domain" description="Acyl-CoA dehydrogenase/oxidase C-terminal" evidence="6">
    <location>
        <begin position="222"/>
        <end position="368"/>
    </location>
</feature>
<keyword evidence="5" id="KW-0560">Oxidoreductase</keyword>
<dbReference type="Pfam" id="PF02771">
    <property type="entry name" value="Acyl-CoA_dh_N"/>
    <property type="match status" value="1"/>
</dbReference>
<protein>
    <submittedName>
        <fullName evidence="9">Acyl-CoA dehydrogenase</fullName>
    </submittedName>
</protein>
<comment type="cofactor">
    <cofactor evidence="1 5">
        <name>FAD</name>
        <dbReference type="ChEBI" id="CHEBI:57692"/>
    </cofactor>
</comment>
<gene>
    <name evidence="9" type="ORF">DC3_25160</name>
</gene>
<sequence>MLPSPWSELHLLLEKASTEHLPCDQAERFPEQAFSRLQQAGFQKLFVPAAHGGGLQSFEDLLQLIRRLSGADLTLAIGYGKTFLGAVCTWVAGTPEQQDQLASDILAGQVMSWGLTEQGHGSDLLSNTLRASLQEEQYWLSGSKWLINNATRGDQITVLARTSETGGTRGFSLLLVDKSTLTPQQCQSLPKVPTHGIRGADISGLAFHHAPVPVARRLGREGEGLETVLKALQLTRTLCAGLSLGAVEHAIRLVQHFAGERQLYGKTMLELPMVEHHLGQNLALLGALQAVSCYAARSVHTLPGELSLTSSLVKAWVPTVADEVIQSCAELMGVRGFLVGAFEKLERDHLLVGIFDGSTTVNRQNVIHQMPMLVRGLKRPAVPAQVWENTVKLQGDLPPLPWRNLSLLTSGCTVLQRLPDLVARVEALHHVGQVGPDLFSLALELSNLWGTLWADLQQEPLAPSPAPASAFQRVMQLEECHAAAICLALWLHNPSIREHEDWLHAALGLILQRAGQLPMPEPRVFQNLARHQTFWWEDREVHHA</sequence>
<dbReference type="GO" id="GO:0050660">
    <property type="term" value="F:flavin adenine dinucleotide binding"/>
    <property type="evidence" value="ECO:0007669"/>
    <property type="project" value="InterPro"/>
</dbReference>
<dbReference type="Pfam" id="PF00441">
    <property type="entry name" value="Acyl-CoA_dh_1"/>
    <property type="match status" value="1"/>
</dbReference>
<accession>A0A511N3A5</accession>
<evidence type="ECO:0000256" key="4">
    <source>
        <dbReference type="ARBA" id="ARBA00022827"/>
    </source>
</evidence>
<evidence type="ECO:0000259" key="6">
    <source>
        <dbReference type="Pfam" id="PF00441"/>
    </source>
</evidence>
<dbReference type="Pfam" id="PF02770">
    <property type="entry name" value="Acyl-CoA_dh_M"/>
    <property type="match status" value="1"/>
</dbReference>
<evidence type="ECO:0000313" key="9">
    <source>
        <dbReference type="EMBL" id="GEM46881.1"/>
    </source>
</evidence>
<evidence type="ECO:0000256" key="2">
    <source>
        <dbReference type="ARBA" id="ARBA00009347"/>
    </source>
</evidence>
<dbReference type="InterPro" id="IPR037069">
    <property type="entry name" value="AcylCoA_DH/ox_N_sf"/>
</dbReference>
<dbReference type="InterPro" id="IPR013786">
    <property type="entry name" value="AcylCoA_DH/ox_N"/>
</dbReference>
<dbReference type="InterPro" id="IPR009075">
    <property type="entry name" value="AcylCo_DH/oxidase_C"/>
</dbReference>
<dbReference type="EMBL" id="BJXB01000010">
    <property type="protein sequence ID" value="GEM46881.1"/>
    <property type="molecule type" value="Genomic_DNA"/>
</dbReference>
<evidence type="ECO:0000259" key="8">
    <source>
        <dbReference type="Pfam" id="PF02771"/>
    </source>
</evidence>
<dbReference type="RefSeq" id="WP_186815995.1">
    <property type="nucleotide sequence ID" value="NZ_BJXB01000010.1"/>
</dbReference>
<dbReference type="PANTHER" id="PTHR43884">
    <property type="entry name" value="ACYL-COA DEHYDROGENASE"/>
    <property type="match status" value="1"/>
</dbReference>
<dbReference type="CDD" id="cd00567">
    <property type="entry name" value="ACAD"/>
    <property type="match status" value="1"/>
</dbReference>
<dbReference type="AlphaFoldDB" id="A0A511N3A5"/>
<dbReference type="InterPro" id="IPR046373">
    <property type="entry name" value="Acyl-CoA_Oxase/DH_mid-dom_sf"/>
</dbReference>
<evidence type="ECO:0000256" key="5">
    <source>
        <dbReference type="RuleBase" id="RU362125"/>
    </source>
</evidence>
<dbReference type="Gene3D" id="1.20.140.10">
    <property type="entry name" value="Butyryl-CoA Dehydrogenase, subunit A, domain 3"/>
    <property type="match status" value="1"/>
</dbReference>
<organism evidence="9 10">
    <name type="scientific">Deinococcus cellulosilyticus (strain DSM 18568 / NBRC 106333 / KACC 11606 / 5516J-15)</name>
    <dbReference type="NCBI Taxonomy" id="1223518"/>
    <lineage>
        <taxon>Bacteria</taxon>
        <taxon>Thermotogati</taxon>
        <taxon>Deinococcota</taxon>
        <taxon>Deinococci</taxon>
        <taxon>Deinococcales</taxon>
        <taxon>Deinococcaceae</taxon>
        <taxon>Deinococcus</taxon>
    </lineage>
</organism>
<dbReference type="GO" id="GO:0005886">
    <property type="term" value="C:plasma membrane"/>
    <property type="evidence" value="ECO:0007669"/>
    <property type="project" value="TreeGrafter"/>
</dbReference>
<evidence type="ECO:0000256" key="1">
    <source>
        <dbReference type="ARBA" id="ARBA00001974"/>
    </source>
</evidence>
<keyword evidence="3 5" id="KW-0285">Flavoprotein</keyword>